<keyword evidence="5" id="KW-1185">Reference proteome</keyword>
<accession>A0A5P2B9E3</accession>
<evidence type="ECO:0000256" key="1">
    <source>
        <dbReference type="ARBA" id="ARBA00022603"/>
    </source>
</evidence>
<organism evidence="4 5">
    <name type="scientific">Streptomyces venezuelae</name>
    <dbReference type="NCBI Taxonomy" id="54571"/>
    <lineage>
        <taxon>Bacteria</taxon>
        <taxon>Bacillati</taxon>
        <taxon>Actinomycetota</taxon>
        <taxon>Actinomycetes</taxon>
        <taxon>Kitasatosporales</taxon>
        <taxon>Streptomycetaceae</taxon>
        <taxon>Streptomyces</taxon>
    </lineage>
</organism>
<evidence type="ECO:0000259" key="3">
    <source>
        <dbReference type="Pfam" id="PF13649"/>
    </source>
</evidence>
<dbReference type="InterPro" id="IPR029063">
    <property type="entry name" value="SAM-dependent_MTases_sf"/>
</dbReference>
<feature type="domain" description="Methyltransferase" evidence="3">
    <location>
        <begin position="55"/>
        <end position="145"/>
    </location>
</feature>
<evidence type="ECO:0000313" key="5">
    <source>
        <dbReference type="Proteomes" id="UP000323046"/>
    </source>
</evidence>
<dbReference type="GO" id="GO:0032259">
    <property type="term" value="P:methylation"/>
    <property type="evidence" value="ECO:0007669"/>
    <property type="project" value="UniProtKB-KW"/>
</dbReference>
<proteinExistence type="predicted"/>
<evidence type="ECO:0000313" key="4">
    <source>
        <dbReference type="EMBL" id="QES27034.1"/>
    </source>
</evidence>
<keyword evidence="1 4" id="KW-0489">Methyltransferase</keyword>
<dbReference type="EMBL" id="CP029193">
    <property type="protein sequence ID" value="QES27034.1"/>
    <property type="molecule type" value="Genomic_DNA"/>
</dbReference>
<reference evidence="4 5" key="1">
    <citation type="submission" date="2018-05" db="EMBL/GenBank/DDBJ databases">
        <title>Streptomyces venezuelae.</title>
        <authorList>
            <person name="Kim W."/>
            <person name="Lee N."/>
            <person name="Cho B.-K."/>
        </authorList>
    </citation>
    <scope>NUCLEOTIDE SEQUENCE [LARGE SCALE GENOMIC DNA]</scope>
    <source>
        <strain evidence="4 5">ATCC 14583</strain>
    </source>
</reference>
<dbReference type="GO" id="GO:0008168">
    <property type="term" value="F:methyltransferase activity"/>
    <property type="evidence" value="ECO:0007669"/>
    <property type="project" value="UniProtKB-KW"/>
</dbReference>
<dbReference type="GO" id="GO:0017000">
    <property type="term" value="P:antibiotic biosynthetic process"/>
    <property type="evidence" value="ECO:0007669"/>
    <property type="project" value="UniProtKB-ARBA"/>
</dbReference>
<sequence length="211" mass="23102">MTDSSTYLSATADAYDSIATVYADLPRDDLRAPSLDHAWITAFAERVRAEGGGTVAEFGCGPGPVTALLRDLGLNAFGVDVSPAMIDLARQTYPDIRFEVGSTESLARPGEELRGIVSWYSLIHTPPEEVPAYLAEFHGALPPGGHLLLAFFESEGAPVTPFDHKVTTAYRWPIDDLADLARRAGFTELGRMLREPGEGERFRRGHLLMRR</sequence>
<dbReference type="Pfam" id="PF13649">
    <property type="entry name" value="Methyltransf_25"/>
    <property type="match status" value="1"/>
</dbReference>
<dbReference type="PANTHER" id="PTHR43861:SF1">
    <property type="entry name" value="TRANS-ACONITATE 2-METHYLTRANSFERASE"/>
    <property type="match status" value="1"/>
</dbReference>
<keyword evidence="2 4" id="KW-0808">Transferase</keyword>
<protein>
    <submittedName>
        <fullName evidence="4">SAM-dependent methyltransferase</fullName>
    </submittedName>
</protein>
<dbReference type="Gene3D" id="3.40.50.150">
    <property type="entry name" value="Vaccinia Virus protein VP39"/>
    <property type="match status" value="1"/>
</dbReference>
<dbReference type="PANTHER" id="PTHR43861">
    <property type="entry name" value="TRANS-ACONITATE 2-METHYLTRANSFERASE-RELATED"/>
    <property type="match status" value="1"/>
</dbReference>
<dbReference type="OrthoDB" id="9805171at2"/>
<name>A0A5P2B9E3_STRVZ</name>
<dbReference type="RefSeq" id="WP_150167526.1">
    <property type="nucleotide sequence ID" value="NZ_CP029193.1"/>
</dbReference>
<dbReference type="CDD" id="cd02440">
    <property type="entry name" value="AdoMet_MTases"/>
    <property type="match status" value="1"/>
</dbReference>
<gene>
    <name evidence="4" type="ORF">DEJ47_11655</name>
</gene>
<dbReference type="Proteomes" id="UP000323046">
    <property type="component" value="Chromosome"/>
</dbReference>
<evidence type="ECO:0000256" key="2">
    <source>
        <dbReference type="ARBA" id="ARBA00022679"/>
    </source>
</evidence>
<dbReference type="InterPro" id="IPR041698">
    <property type="entry name" value="Methyltransf_25"/>
</dbReference>
<dbReference type="AlphaFoldDB" id="A0A5P2B9E3"/>
<dbReference type="SUPFAM" id="SSF53335">
    <property type="entry name" value="S-adenosyl-L-methionine-dependent methyltransferases"/>
    <property type="match status" value="1"/>
</dbReference>